<sequence length="39" mass="4733">MIESDRRRDPLDQESDLGRFQSFETHSKSFRRAIATRRH</sequence>
<gene>
    <name evidence="2" type="primary">BQ5605_C012g07011</name>
    <name evidence="2" type="ORF">BQ5605_C012G07011</name>
</gene>
<feature type="compositionally biased region" description="Basic and acidic residues" evidence="1">
    <location>
        <begin position="1"/>
        <end position="11"/>
    </location>
</feature>
<evidence type="ECO:0000313" key="2">
    <source>
        <dbReference type="EMBL" id="SGY16856.1"/>
    </source>
</evidence>
<protein>
    <submittedName>
        <fullName evidence="2">BQ5605_C012g07011 protein</fullName>
    </submittedName>
</protein>
<proteinExistence type="predicted"/>
<name>A0A2X0NWW5_9BASI</name>
<dbReference type="EMBL" id="FQNC01000014">
    <property type="protein sequence ID" value="SGY16856.1"/>
    <property type="molecule type" value="Genomic_DNA"/>
</dbReference>
<evidence type="ECO:0000256" key="1">
    <source>
        <dbReference type="SAM" id="MobiDB-lite"/>
    </source>
</evidence>
<accession>A0A2X0NWW5</accession>
<evidence type="ECO:0000313" key="3">
    <source>
        <dbReference type="Proteomes" id="UP000249464"/>
    </source>
</evidence>
<organism evidence="2 3">
    <name type="scientific">Microbotryum silenes-dioicae</name>
    <dbReference type="NCBI Taxonomy" id="796604"/>
    <lineage>
        <taxon>Eukaryota</taxon>
        <taxon>Fungi</taxon>
        <taxon>Dikarya</taxon>
        <taxon>Basidiomycota</taxon>
        <taxon>Pucciniomycotina</taxon>
        <taxon>Microbotryomycetes</taxon>
        <taxon>Microbotryales</taxon>
        <taxon>Microbotryaceae</taxon>
        <taxon>Microbotryum</taxon>
    </lineage>
</organism>
<reference evidence="2 3" key="1">
    <citation type="submission" date="2016-11" db="EMBL/GenBank/DDBJ databases">
        <authorList>
            <person name="Jaros S."/>
            <person name="Januszkiewicz K."/>
            <person name="Wedrychowicz H."/>
        </authorList>
    </citation>
    <scope>NUCLEOTIDE SEQUENCE [LARGE SCALE GENOMIC DNA]</scope>
</reference>
<dbReference type="Proteomes" id="UP000249464">
    <property type="component" value="Unassembled WGS sequence"/>
</dbReference>
<keyword evidence="3" id="KW-1185">Reference proteome</keyword>
<feature type="region of interest" description="Disordered" evidence="1">
    <location>
        <begin position="1"/>
        <end position="23"/>
    </location>
</feature>
<dbReference type="AlphaFoldDB" id="A0A2X0NWW5"/>